<dbReference type="CDD" id="cd12099">
    <property type="entry name" value="DD_RII_PKA"/>
    <property type="match status" value="1"/>
</dbReference>
<dbReference type="InParanoid" id="E4X8Z9"/>
<name>E4X8Z9_OIKDI</name>
<sequence length="53" mass="6143">MGDPRPDIPIPQGLQQLMQDFVVTVLREQPDDVVGMAAEYFTKLKFIWNLFPH</sequence>
<evidence type="ECO:0000259" key="1">
    <source>
        <dbReference type="SMART" id="SM00394"/>
    </source>
</evidence>
<proteinExistence type="predicted"/>
<dbReference type="Proteomes" id="UP000001307">
    <property type="component" value="Unassembled WGS sequence"/>
</dbReference>
<evidence type="ECO:0000313" key="3">
    <source>
        <dbReference type="Proteomes" id="UP000001307"/>
    </source>
</evidence>
<dbReference type="InterPro" id="IPR003117">
    <property type="entry name" value="cAMP_dep_PK_reg_su_I/II_a/b"/>
</dbReference>
<dbReference type="OrthoDB" id="252964at2759"/>
<dbReference type="AlphaFoldDB" id="E4X8Z9"/>
<evidence type="ECO:0000313" key="2">
    <source>
        <dbReference type="EMBL" id="CBY18928.1"/>
    </source>
</evidence>
<dbReference type="SUPFAM" id="SSF47391">
    <property type="entry name" value="Dimerization-anchoring domain of cAMP-dependent PK regulatory subunit"/>
    <property type="match status" value="1"/>
</dbReference>
<dbReference type="SMART" id="SM00394">
    <property type="entry name" value="RIIa"/>
    <property type="match status" value="1"/>
</dbReference>
<organism evidence="2">
    <name type="scientific">Oikopleura dioica</name>
    <name type="common">Tunicate</name>
    <dbReference type="NCBI Taxonomy" id="34765"/>
    <lineage>
        <taxon>Eukaryota</taxon>
        <taxon>Metazoa</taxon>
        <taxon>Chordata</taxon>
        <taxon>Tunicata</taxon>
        <taxon>Appendicularia</taxon>
        <taxon>Copelata</taxon>
        <taxon>Oikopleuridae</taxon>
        <taxon>Oikopleura</taxon>
    </lineage>
</organism>
<dbReference type="Gene3D" id="1.20.890.10">
    <property type="entry name" value="cAMP-dependent protein kinase regulatory subunit, dimerization-anchoring domain"/>
    <property type="match status" value="1"/>
</dbReference>
<feature type="domain" description="RIIa" evidence="1">
    <location>
        <begin position="12"/>
        <end position="49"/>
    </location>
</feature>
<accession>E4X8Z9</accession>
<dbReference type="EMBL" id="FN653030">
    <property type="protein sequence ID" value="CBY18928.1"/>
    <property type="molecule type" value="Genomic_DNA"/>
</dbReference>
<dbReference type="Pfam" id="PF02197">
    <property type="entry name" value="RIIa"/>
    <property type="match status" value="1"/>
</dbReference>
<keyword evidence="3" id="KW-1185">Reference proteome</keyword>
<gene>
    <name evidence="2" type="ORF">GSOID_T00004346001</name>
</gene>
<reference evidence="2" key="1">
    <citation type="journal article" date="2010" name="Science">
        <title>Plasticity of animal genome architecture unmasked by rapid evolution of a pelagic tunicate.</title>
        <authorList>
            <person name="Denoeud F."/>
            <person name="Henriet S."/>
            <person name="Mungpakdee S."/>
            <person name="Aury J.M."/>
            <person name="Da Silva C."/>
            <person name="Brinkmann H."/>
            <person name="Mikhaleva J."/>
            <person name="Olsen L.C."/>
            <person name="Jubin C."/>
            <person name="Canestro C."/>
            <person name="Bouquet J.M."/>
            <person name="Danks G."/>
            <person name="Poulain J."/>
            <person name="Campsteijn C."/>
            <person name="Adamski M."/>
            <person name="Cross I."/>
            <person name="Yadetie F."/>
            <person name="Muffato M."/>
            <person name="Louis A."/>
            <person name="Butcher S."/>
            <person name="Tsagkogeorga G."/>
            <person name="Konrad A."/>
            <person name="Singh S."/>
            <person name="Jensen M.F."/>
            <person name="Cong E.H."/>
            <person name="Eikeseth-Otteraa H."/>
            <person name="Noel B."/>
            <person name="Anthouard V."/>
            <person name="Porcel B.M."/>
            <person name="Kachouri-Lafond R."/>
            <person name="Nishino A."/>
            <person name="Ugolini M."/>
            <person name="Chourrout P."/>
            <person name="Nishida H."/>
            <person name="Aasland R."/>
            <person name="Huzurbazar S."/>
            <person name="Westhof E."/>
            <person name="Delsuc F."/>
            <person name="Lehrach H."/>
            <person name="Reinhardt R."/>
            <person name="Weissenbach J."/>
            <person name="Roy S.W."/>
            <person name="Artiguenave F."/>
            <person name="Postlethwait J.H."/>
            <person name="Manak J.R."/>
            <person name="Thompson E.M."/>
            <person name="Jaillon O."/>
            <person name="Du Pasquier L."/>
            <person name="Boudinot P."/>
            <person name="Liberles D.A."/>
            <person name="Volff J.N."/>
            <person name="Philippe H."/>
            <person name="Lenhard B."/>
            <person name="Roest Crollius H."/>
            <person name="Wincker P."/>
            <person name="Chourrout D."/>
        </authorList>
    </citation>
    <scope>NUCLEOTIDE SEQUENCE [LARGE SCALE GENOMIC DNA]</scope>
</reference>
<dbReference type="FunFam" id="1.20.890.10:FF:000002">
    <property type="entry name" value="cAMP-dependent protein kinase type II-alpha regulatory subunit"/>
    <property type="match status" value="1"/>
</dbReference>
<protein>
    <recommendedName>
        <fullName evidence="1">RIIa domain-containing protein</fullName>
    </recommendedName>
</protein>